<accession>E0NBV4</accession>
<name>E0NBV4_NEIM3</name>
<evidence type="ECO:0000313" key="2">
    <source>
        <dbReference type="Proteomes" id="UP000005526"/>
    </source>
</evidence>
<protein>
    <submittedName>
        <fullName evidence="1">Uncharacterized protein</fullName>
    </submittedName>
</protein>
<reference evidence="1 2" key="1">
    <citation type="submission" date="2010-07" db="EMBL/GenBank/DDBJ databases">
        <authorList>
            <person name="Muzny D."/>
            <person name="Qin X."/>
            <person name="Deng J."/>
            <person name="Jiang H."/>
            <person name="Liu Y."/>
            <person name="Qu J."/>
            <person name="Song X.-Z."/>
            <person name="Zhang L."/>
            <person name="Thornton R."/>
            <person name="Coyle M."/>
            <person name="Francisco L."/>
            <person name="Jackson L."/>
            <person name="Javaid M."/>
            <person name="Korchina V."/>
            <person name="Kovar C."/>
            <person name="Mata R."/>
            <person name="Mathew T."/>
            <person name="Ngo R."/>
            <person name="Nguyen L."/>
            <person name="Nguyen N."/>
            <person name="Okwuonu G."/>
            <person name="Ongeri F."/>
            <person name="Pham C."/>
            <person name="Simmons D."/>
            <person name="Wilczek-Boney K."/>
            <person name="Hale W."/>
            <person name="Jakkamsetti A."/>
            <person name="Pham P."/>
            <person name="Ruth R."/>
            <person name="San Lucas F."/>
            <person name="Warren J."/>
            <person name="Zhang J."/>
            <person name="Zhao Z."/>
            <person name="Zhou C."/>
            <person name="Zhu D."/>
            <person name="Lee S."/>
            <person name="Bess C."/>
            <person name="Blankenburg K."/>
            <person name="Forbes L."/>
            <person name="Fu Q."/>
            <person name="Gubbala S."/>
            <person name="Hirani K."/>
            <person name="Jayaseelan J.C."/>
            <person name="Lara F."/>
            <person name="Munidasa M."/>
            <person name="Palculict T."/>
            <person name="Patil S."/>
            <person name="Pu L.-L."/>
            <person name="Saada N."/>
            <person name="Tang L."/>
            <person name="Weissenberger G."/>
            <person name="Zhu Y."/>
            <person name="Hemphill L."/>
            <person name="Shang Y."/>
            <person name="Youmans B."/>
            <person name="Ayvaz T."/>
            <person name="Ross M."/>
            <person name="Santibanez J."/>
            <person name="Aqrawi P."/>
            <person name="Gross S."/>
            <person name="Joshi V."/>
            <person name="Fowler G."/>
            <person name="Nazareth L."/>
            <person name="Reid J."/>
            <person name="Worley K."/>
            <person name="Petrosino J."/>
            <person name="Highlander S."/>
            <person name="Gibbs R."/>
        </authorList>
    </citation>
    <scope>NUCLEOTIDE SEQUENCE [LARGE SCALE GENOMIC DNA]</scope>
    <source>
        <strain evidence="1 2">ATCC 13091</strain>
    </source>
</reference>
<evidence type="ECO:0000313" key="1">
    <source>
        <dbReference type="EMBL" id="EFM03530.1"/>
    </source>
</evidence>
<comment type="caution">
    <text evidence="1">The sequence shown here is derived from an EMBL/GenBank/DDBJ whole genome shotgun (WGS) entry which is preliminary data.</text>
</comment>
<proteinExistence type="predicted"/>
<sequence>MTVFEYPVDFVCLQGESRLFPFGWKTVPSDKRHFVRLIKVTS</sequence>
<gene>
    <name evidence="1" type="ORF">HMPREF0602_1986</name>
</gene>
<dbReference type="AlphaFoldDB" id="E0NBV4"/>
<dbReference type="HOGENOM" id="CLU_3254557_0_0_4"/>
<dbReference type="Proteomes" id="UP000005526">
    <property type="component" value="Unassembled WGS sequence"/>
</dbReference>
<organism evidence="1 2">
    <name type="scientific">Neisseria meningitidis serogroup B (strain ATCC 13091 / M2091)</name>
    <dbReference type="NCBI Taxonomy" id="862513"/>
    <lineage>
        <taxon>Bacteria</taxon>
        <taxon>Pseudomonadati</taxon>
        <taxon>Pseudomonadota</taxon>
        <taxon>Betaproteobacteria</taxon>
        <taxon>Neisseriales</taxon>
        <taxon>Neisseriaceae</taxon>
        <taxon>Neisseria</taxon>
    </lineage>
</organism>
<dbReference type="EMBL" id="AEEF01000103">
    <property type="protein sequence ID" value="EFM03530.1"/>
    <property type="molecule type" value="Genomic_DNA"/>
</dbReference>